<reference evidence="1" key="1">
    <citation type="submission" date="2022-11" db="EMBL/GenBank/DDBJ databases">
        <title>Genome Resource of Sclerotinia nivalis Strain SnTB1, a Plant Pathogen Isolated from American Ginseng.</title>
        <authorList>
            <person name="Fan S."/>
        </authorList>
    </citation>
    <scope>NUCLEOTIDE SEQUENCE</scope>
    <source>
        <strain evidence="1">SnTB1</strain>
    </source>
</reference>
<dbReference type="OrthoDB" id="2151789at2759"/>
<organism evidence="1 2">
    <name type="scientific">Sclerotinia nivalis</name>
    <dbReference type="NCBI Taxonomy" id="352851"/>
    <lineage>
        <taxon>Eukaryota</taxon>
        <taxon>Fungi</taxon>
        <taxon>Dikarya</taxon>
        <taxon>Ascomycota</taxon>
        <taxon>Pezizomycotina</taxon>
        <taxon>Leotiomycetes</taxon>
        <taxon>Helotiales</taxon>
        <taxon>Sclerotiniaceae</taxon>
        <taxon>Sclerotinia</taxon>
    </lineage>
</organism>
<evidence type="ECO:0000313" key="1">
    <source>
        <dbReference type="EMBL" id="KAJ8063630.1"/>
    </source>
</evidence>
<accession>A0A9X0DIG8</accession>
<proteinExistence type="predicted"/>
<dbReference type="AlphaFoldDB" id="A0A9X0DIG8"/>
<evidence type="ECO:0000313" key="2">
    <source>
        <dbReference type="Proteomes" id="UP001152300"/>
    </source>
</evidence>
<dbReference type="EMBL" id="JAPEIS010000008">
    <property type="protein sequence ID" value="KAJ8063630.1"/>
    <property type="molecule type" value="Genomic_DNA"/>
</dbReference>
<sequence length="121" mass="13266">MGFSPLSTPQKNLVMILISDFWTDPASEAPIRASLKALIASIDSISQQEGKFVLYKYLNYAADFQDPLSTTGRKGFQQIVAKKYDPVGMFQTQAPGKSSQTAMKILTVSVPLKPISMSSLF</sequence>
<dbReference type="Proteomes" id="UP001152300">
    <property type="component" value="Unassembled WGS sequence"/>
</dbReference>
<keyword evidence="2" id="KW-1185">Reference proteome</keyword>
<comment type="caution">
    <text evidence="1">The sequence shown here is derived from an EMBL/GenBank/DDBJ whole genome shotgun (WGS) entry which is preliminary data.</text>
</comment>
<evidence type="ECO:0008006" key="3">
    <source>
        <dbReference type="Google" id="ProtNLM"/>
    </source>
</evidence>
<name>A0A9X0DIG8_9HELO</name>
<protein>
    <recommendedName>
        <fullName evidence="3">Berberine/berberine-like domain-containing protein</fullName>
    </recommendedName>
</protein>
<gene>
    <name evidence="1" type="ORF">OCU04_007498</name>
</gene>